<comment type="subcellular location">
    <subcellularLocation>
        <location evidence="1">Cytoplasm</location>
    </subcellularLocation>
</comment>
<evidence type="ECO:0000256" key="4">
    <source>
        <dbReference type="ARBA" id="ARBA00023315"/>
    </source>
</evidence>
<dbReference type="InterPro" id="IPR051321">
    <property type="entry name" value="PHA/PHB_synthase"/>
</dbReference>
<comment type="caution">
    <text evidence="7">The sequence shown here is derived from an EMBL/GenBank/DDBJ whole genome shotgun (WGS) entry which is preliminary data.</text>
</comment>
<evidence type="ECO:0000313" key="7">
    <source>
        <dbReference type="EMBL" id="RBP12176.1"/>
    </source>
</evidence>
<keyword evidence="2" id="KW-0963">Cytoplasm</keyword>
<dbReference type="RefSeq" id="WP_113889815.1">
    <property type="nucleotide sequence ID" value="NZ_QNRK01000014.1"/>
</dbReference>
<evidence type="ECO:0000256" key="1">
    <source>
        <dbReference type="ARBA" id="ARBA00004496"/>
    </source>
</evidence>
<dbReference type="Pfam" id="PF00561">
    <property type="entry name" value="Abhydrolase_1"/>
    <property type="match status" value="1"/>
</dbReference>
<dbReference type="Gene3D" id="3.40.50.1820">
    <property type="entry name" value="alpha/beta hydrolase"/>
    <property type="match status" value="1"/>
</dbReference>
<reference evidence="7 8" key="1">
    <citation type="submission" date="2018-06" db="EMBL/GenBank/DDBJ databases">
        <title>Genomic Encyclopedia of Type Strains, Phase IV (KMG-IV): sequencing the most valuable type-strain genomes for metagenomic binning, comparative biology and taxonomic classification.</title>
        <authorList>
            <person name="Goeker M."/>
        </authorList>
    </citation>
    <scope>NUCLEOTIDE SEQUENCE [LARGE SCALE GENOMIC DNA]</scope>
    <source>
        <strain evidence="7 8">DSM 24875</strain>
    </source>
</reference>
<dbReference type="GO" id="GO:0005737">
    <property type="term" value="C:cytoplasm"/>
    <property type="evidence" value="ECO:0007669"/>
    <property type="project" value="UniProtKB-SubCell"/>
</dbReference>
<dbReference type="AlphaFoldDB" id="A0A366FDK8"/>
<dbReference type="InterPro" id="IPR010963">
    <property type="entry name" value="PHA_synth_I"/>
</dbReference>
<name>A0A366FDK8_9HYPH</name>
<dbReference type="Proteomes" id="UP000253529">
    <property type="component" value="Unassembled WGS sequence"/>
</dbReference>
<dbReference type="InterPro" id="IPR000073">
    <property type="entry name" value="AB_hydrolase_1"/>
</dbReference>
<dbReference type="EMBL" id="QNRK01000014">
    <property type="protein sequence ID" value="RBP12176.1"/>
    <property type="molecule type" value="Genomic_DNA"/>
</dbReference>
<evidence type="ECO:0000256" key="2">
    <source>
        <dbReference type="ARBA" id="ARBA00022490"/>
    </source>
</evidence>
<dbReference type="GO" id="GO:0042619">
    <property type="term" value="P:poly-hydroxybutyrate biosynthetic process"/>
    <property type="evidence" value="ECO:0007669"/>
    <property type="project" value="InterPro"/>
</dbReference>
<dbReference type="InterPro" id="IPR029058">
    <property type="entry name" value="AB_hydrolase_fold"/>
</dbReference>
<organism evidence="7 8">
    <name type="scientific">Roseiarcus fermentans</name>
    <dbReference type="NCBI Taxonomy" id="1473586"/>
    <lineage>
        <taxon>Bacteria</taxon>
        <taxon>Pseudomonadati</taxon>
        <taxon>Pseudomonadota</taxon>
        <taxon>Alphaproteobacteria</taxon>
        <taxon>Hyphomicrobiales</taxon>
        <taxon>Roseiarcaceae</taxon>
        <taxon>Roseiarcus</taxon>
    </lineage>
</organism>
<dbReference type="Pfam" id="PF07167">
    <property type="entry name" value="PhaC_N"/>
    <property type="match status" value="1"/>
</dbReference>
<feature type="domain" description="Poly-beta-hydroxybutyrate polymerase N-terminal" evidence="6">
    <location>
        <begin position="103"/>
        <end position="275"/>
    </location>
</feature>
<protein>
    <submittedName>
        <fullName evidence="7">Polyhydroxyalkanoate synthase</fullName>
    </submittedName>
</protein>
<keyword evidence="3" id="KW-0808">Transferase</keyword>
<dbReference type="PANTHER" id="PTHR36837">
    <property type="entry name" value="POLY(3-HYDROXYALKANOATE) POLYMERASE SUBUNIT PHAC"/>
    <property type="match status" value="1"/>
</dbReference>
<dbReference type="GO" id="GO:0016746">
    <property type="term" value="F:acyltransferase activity"/>
    <property type="evidence" value="ECO:0007669"/>
    <property type="project" value="UniProtKB-KW"/>
</dbReference>
<keyword evidence="8" id="KW-1185">Reference proteome</keyword>
<accession>A0A366FDK8</accession>
<gene>
    <name evidence="7" type="ORF">DFR50_1145</name>
</gene>
<dbReference type="InterPro" id="IPR010941">
    <property type="entry name" value="PhaC_N"/>
</dbReference>
<dbReference type="PANTHER" id="PTHR36837:SF5">
    <property type="entry name" value="POLY-3-HYDROXYBUTYRATE SYNTHASE"/>
    <property type="match status" value="1"/>
</dbReference>
<keyword evidence="4" id="KW-0012">Acyltransferase</keyword>
<evidence type="ECO:0000259" key="5">
    <source>
        <dbReference type="Pfam" id="PF00561"/>
    </source>
</evidence>
<proteinExistence type="predicted"/>
<dbReference type="SUPFAM" id="SSF53474">
    <property type="entry name" value="alpha/beta-Hydrolases"/>
    <property type="match status" value="1"/>
</dbReference>
<evidence type="ECO:0000313" key="8">
    <source>
        <dbReference type="Proteomes" id="UP000253529"/>
    </source>
</evidence>
<feature type="domain" description="AB hydrolase-1" evidence="5">
    <location>
        <begin position="277"/>
        <end position="514"/>
    </location>
</feature>
<evidence type="ECO:0000256" key="3">
    <source>
        <dbReference type="ARBA" id="ARBA00022679"/>
    </source>
</evidence>
<dbReference type="NCBIfam" id="TIGR01838">
    <property type="entry name" value="PHA_synth_I"/>
    <property type="match status" value="1"/>
</dbReference>
<dbReference type="OrthoDB" id="7208816at2"/>
<sequence>MKVESSGAAWDPMVLARELQTIAEQSQRLMLNYLARQPDDGHVGLNDPGALGGAFLDLLTKMMTDPAAVASAQIDLFNDSMTVWRHAAERMLLIKSDDPPPPRDKRFAHPDWSENAVFSFIRESYLVASKSLLTTVRGIKDLDPKTARKVDFYTRQFVDAMSPSNFLATNPEVLATTVESGGQNLLHGLEHVLADLEEGHGRLQISMTGKDAFQFGETIAATPGKVVFQNDLLQLLQYSPSTETVRKRPLFIIMPWINKFYVLDLQPKNSFIKWAVDQGHTVFVPSWANPDENLAQTTFEDYMTHGLIAAFDAIEAATGEHELNAIGYCLGGTMLAATMAYLAAKGDNRVVSATNFVTLIDFTEVGDMAVFIDDEQISSVEKRMAEHGYLEASDMAMSFNMLRSNDLIWSFVVNNYLLGKEPAPFDLLYWNADATRMPAVMHSFYMRNMYQKNLLKEPGGITLAGTPIDLRLIKTPVFMLSCREDHLAPWKSTYAATHIYGGPVTFVLAASGHLAGVISPPGSKYGHWTNDKLPPTPDEWFATATAQKGSWWPLWDKWVTQYAGGWVPARTPGEGKLPAIEDAPGSYVRVRAV</sequence>
<evidence type="ECO:0000259" key="6">
    <source>
        <dbReference type="Pfam" id="PF07167"/>
    </source>
</evidence>